<keyword evidence="5" id="KW-0560">Oxidoreductase</keyword>
<proteinExistence type="inferred from homology"/>
<evidence type="ECO:0000313" key="8">
    <source>
        <dbReference type="EMBL" id="QLG70982.1"/>
    </source>
</evidence>
<protein>
    <recommendedName>
        <fullName evidence="7">TauD/TfdA-like domain-containing protein</fullName>
    </recommendedName>
</protein>
<keyword evidence="4" id="KW-0223">Dioxygenase</keyword>
<evidence type="ECO:0000256" key="3">
    <source>
        <dbReference type="ARBA" id="ARBA00022723"/>
    </source>
</evidence>
<keyword evidence="9" id="KW-1185">Reference proteome</keyword>
<evidence type="ECO:0000256" key="5">
    <source>
        <dbReference type="ARBA" id="ARBA00023002"/>
    </source>
</evidence>
<evidence type="ECO:0000256" key="6">
    <source>
        <dbReference type="ARBA" id="ARBA00023004"/>
    </source>
</evidence>
<evidence type="ECO:0000259" key="7">
    <source>
        <dbReference type="Pfam" id="PF02668"/>
    </source>
</evidence>
<dbReference type="InterPro" id="IPR051323">
    <property type="entry name" value="AtsK-like"/>
</dbReference>
<evidence type="ECO:0000313" key="9">
    <source>
        <dbReference type="Proteomes" id="UP000509704"/>
    </source>
</evidence>
<dbReference type="InterPro" id="IPR003819">
    <property type="entry name" value="TauD/TfdA-like"/>
</dbReference>
<dbReference type="KEGG" id="zmk:HG535_0B00190"/>
<dbReference type="AlphaFoldDB" id="A0A7H9AZF5"/>
<comment type="similarity">
    <text evidence="2">Belongs to the TfdA dioxygenase family.</text>
</comment>
<dbReference type="PANTHER" id="PTHR30468">
    <property type="entry name" value="ALPHA-KETOGLUTARATE-DEPENDENT SULFONATE DIOXYGENASE"/>
    <property type="match status" value="1"/>
</dbReference>
<comment type="cofactor">
    <cofactor evidence="1">
        <name>Fe(2+)</name>
        <dbReference type="ChEBI" id="CHEBI:29033"/>
    </cofactor>
</comment>
<sequence length="406" mass="46458">MSTELETISENSCIAKNIGALHLKYGESGAYGDFDTHFMPTQDEVAPNGLLRIYESYRKQAKYPDFLPTWDTKEKYPPLKFHKYEDPALRADPNFPNLFPENKKHLINTRKVTPKMGTEIRGIQLTELSDSAKDELALLVAQRGVVLLRNQNMAEKGAAYAANYGKHFGQLHIHPTSGHPEHIPELHITFRRPDHDEFDRVFYDSNSSIFWHTDVSYELQPPSYTFFNVLEGPDGGGDTLFGDSIEAFDRLSKPFQDFLSTLHVTHSSKEQANDSKIQGGIQRRDPVTNIHPLVRVHPVLKKKCLFVNKSFSRRIIELKKPESNLLLDFLYSLADNTHDLQLRANWEPGTVAVWDNRRVQHSAVIDWEAPIRRHAFRITAQGERPVESLKHLNDETYYPSSVGRGL</sequence>
<dbReference type="GeneID" id="59234643"/>
<dbReference type="InterPro" id="IPR042098">
    <property type="entry name" value="TauD-like_sf"/>
</dbReference>
<feature type="domain" description="TauD/TfdA-like" evidence="7">
    <location>
        <begin position="109"/>
        <end position="379"/>
    </location>
</feature>
<dbReference type="GO" id="GO:0005737">
    <property type="term" value="C:cytoplasm"/>
    <property type="evidence" value="ECO:0007669"/>
    <property type="project" value="TreeGrafter"/>
</dbReference>
<dbReference type="FunFam" id="3.60.130.10:FF:000003">
    <property type="entry name" value="Alpha-ketoglutarate-dependent taurine dioxygenase"/>
    <property type="match status" value="1"/>
</dbReference>
<gene>
    <name evidence="8" type="ORF">HG535_0B00190</name>
</gene>
<dbReference type="GO" id="GO:0046872">
    <property type="term" value="F:metal ion binding"/>
    <property type="evidence" value="ECO:0007669"/>
    <property type="project" value="UniProtKB-KW"/>
</dbReference>
<keyword evidence="3" id="KW-0479">Metal-binding</keyword>
<dbReference type="RefSeq" id="XP_037142710.1">
    <property type="nucleotide sequence ID" value="XM_037286815.1"/>
</dbReference>
<dbReference type="Gene3D" id="3.60.130.10">
    <property type="entry name" value="Clavaminate synthase-like"/>
    <property type="match status" value="1"/>
</dbReference>
<dbReference type="GO" id="GO:0000907">
    <property type="term" value="F:sulfonate dioxygenase activity"/>
    <property type="evidence" value="ECO:0007669"/>
    <property type="project" value="TreeGrafter"/>
</dbReference>
<organism evidence="8 9">
    <name type="scientific">Zygotorulaspora mrakii</name>
    <name type="common">Zygosaccharomyces mrakii</name>
    <dbReference type="NCBI Taxonomy" id="42260"/>
    <lineage>
        <taxon>Eukaryota</taxon>
        <taxon>Fungi</taxon>
        <taxon>Dikarya</taxon>
        <taxon>Ascomycota</taxon>
        <taxon>Saccharomycotina</taxon>
        <taxon>Saccharomycetes</taxon>
        <taxon>Saccharomycetales</taxon>
        <taxon>Saccharomycetaceae</taxon>
        <taxon>Zygotorulaspora</taxon>
    </lineage>
</organism>
<dbReference type="PANTHER" id="PTHR30468:SF1">
    <property type="entry name" value="ALPHA-KETOGLUTARATE-DEPENDENT SULFONATE DIOXYGENASE"/>
    <property type="match status" value="1"/>
</dbReference>
<dbReference type="Pfam" id="PF02668">
    <property type="entry name" value="TauD"/>
    <property type="match status" value="1"/>
</dbReference>
<accession>A0A7H9AZF5</accession>
<evidence type="ECO:0000256" key="4">
    <source>
        <dbReference type="ARBA" id="ARBA00022964"/>
    </source>
</evidence>
<evidence type="ECO:0000256" key="2">
    <source>
        <dbReference type="ARBA" id="ARBA00005896"/>
    </source>
</evidence>
<dbReference type="OrthoDB" id="10257314at2759"/>
<dbReference type="GO" id="GO:0044273">
    <property type="term" value="P:sulfur compound catabolic process"/>
    <property type="evidence" value="ECO:0007669"/>
    <property type="project" value="TreeGrafter"/>
</dbReference>
<evidence type="ECO:0000256" key="1">
    <source>
        <dbReference type="ARBA" id="ARBA00001954"/>
    </source>
</evidence>
<dbReference type="EMBL" id="CP058605">
    <property type="protein sequence ID" value="QLG70982.1"/>
    <property type="molecule type" value="Genomic_DNA"/>
</dbReference>
<dbReference type="SUPFAM" id="SSF51197">
    <property type="entry name" value="Clavaminate synthase-like"/>
    <property type="match status" value="1"/>
</dbReference>
<reference evidence="8 9" key="1">
    <citation type="submission" date="2020-07" db="EMBL/GenBank/DDBJ databases">
        <title>The yeast mating-type switching endonuclease HO is a domesticated member of an unorthodox homing genetic element family.</title>
        <authorList>
            <person name="Coughlan A.Y."/>
            <person name="Lombardi L."/>
            <person name="Braun-Galleani S."/>
            <person name="Martos A.R."/>
            <person name="Galeote V."/>
            <person name="Bigey F."/>
            <person name="Dequin S."/>
            <person name="Byrne K.P."/>
            <person name="Wolfe K.H."/>
        </authorList>
    </citation>
    <scope>NUCLEOTIDE SEQUENCE [LARGE SCALE GENOMIC DNA]</scope>
    <source>
        <strain evidence="8 9">NRRL Y-6702</strain>
    </source>
</reference>
<name>A0A7H9AZF5_ZYGMR</name>
<keyword evidence="6" id="KW-0408">Iron</keyword>
<dbReference type="Proteomes" id="UP000509704">
    <property type="component" value="Chromosome 2"/>
</dbReference>